<dbReference type="AlphaFoldDB" id="A0A4Y8AWA9"/>
<dbReference type="Proteomes" id="UP000298517">
    <property type="component" value="Unassembled WGS sequence"/>
</dbReference>
<keyword evidence="1" id="KW-0732">Signal</keyword>
<organism evidence="2 3">
    <name type="scientific">Gramella jeungdoensis</name>
    <dbReference type="NCBI Taxonomy" id="708091"/>
    <lineage>
        <taxon>Bacteria</taxon>
        <taxon>Pseudomonadati</taxon>
        <taxon>Bacteroidota</taxon>
        <taxon>Flavobacteriia</taxon>
        <taxon>Flavobacteriales</taxon>
        <taxon>Flavobacteriaceae</taxon>
        <taxon>Christiangramia</taxon>
    </lineage>
</organism>
<gene>
    <name evidence="2" type="ORF">E2488_02895</name>
</gene>
<feature type="signal peptide" evidence="1">
    <location>
        <begin position="1"/>
        <end position="25"/>
    </location>
</feature>
<dbReference type="RefSeq" id="WP_134246820.1">
    <property type="nucleotide sequence ID" value="NZ_SNQI01000001.1"/>
</dbReference>
<evidence type="ECO:0000313" key="3">
    <source>
        <dbReference type="Proteomes" id="UP000298517"/>
    </source>
</evidence>
<name>A0A4Y8AWA9_9FLAO</name>
<feature type="chain" id="PRO_5021405810" evidence="1">
    <location>
        <begin position="26"/>
        <end position="174"/>
    </location>
</feature>
<sequence>MKQNIHFFLYLAVIFLTINSCSTSSDDSENPLFNDSAVASYGSQVLLRINSEVFESINTNRLNSINTGDSFKINSATRIDDNLEVSISYGGGCKQHSFEVIWDGVVYTDPPCQMNLFIIHNANNDECEALITETISINLKNLIGENAYKDSCAYNIFTSYNSTEIADTTVDSSN</sequence>
<evidence type="ECO:0000313" key="2">
    <source>
        <dbReference type="EMBL" id="TEW76810.1"/>
    </source>
</evidence>
<evidence type="ECO:0000256" key="1">
    <source>
        <dbReference type="SAM" id="SignalP"/>
    </source>
</evidence>
<accession>A0A4Y8AWA9</accession>
<dbReference type="InterPro" id="IPR038143">
    <property type="entry name" value="NigD-like_C_dom_sf"/>
</dbReference>
<comment type="caution">
    <text evidence="2">The sequence shown here is derived from an EMBL/GenBank/DDBJ whole genome shotgun (WGS) entry which is preliminary data.</text>
</comment>
<protein>
    <submittedName>
        <fullName evidence="2">Uncharacterized protein</fullName>
    </submittedName>
</protein>
<dbReference type="OrthoDB" id="1118380at2"/>
<dbReference type="Gene3D" id="2.60.40.2370">
    <property type="entry name" value="NigD-like, C-terminal beta sandwich domain"/>
    <property type="match status" value="1"/>
</dbReference>
<reference evidence="2 3" key="1">
    <citation type="journal article" date="2011" name="J. Microbiol.">
        <title>Gramella jeungdoensis sp. nov., isolated from a solar saltern in Korea.</title>
        <authorList>
            <person name="Joung Y."/>
            <person name="Kim H."/>
            <person name="Jang T."/>
            <person name="Ahn T.S."/>
            <person name="Joh K."/>
        </authorList>
    </citation>
    <scope>NUCLEOTIDE SEQUENCE [LARGE SCALE GENOMIC DNA]</scope>
    <source>
        <strain evidence="2 3">KCTC 23123</strain>
    </source>
</reference>
<keyword evidence="3" id="KW-1185">Reference proteome</keyword>
<proteinExistence type="predicted"/>
<dbReference type="EMBL" id="SNQI01000001">
    <property type="protein sequence ID" value="TEW76810.1"/>
    <property type="molecule type" value="Genomic_DNA"/>
</dbReference>